<dbReference type="OrthoDB" id="20828at2759"/>
<keyword evidence="15" id="KW-1185">Reference proteome</keyword>
<evidence type="ECO:0000256" key="3">
    <source>
        <dbReference type="ARBA" id="ARBA00011629"/>
    </source>
</evidence>
<dbReference type="Pfam" id="PF25326">
    <property type="entry name" value="ARM_SRB8"/>
    <property type="match status" value="1"/>
</dbReference>
<keyword evidence="9" id="KW-0539">Nucleus</keyword>
<protein>
    <recommendedName>
        <fullName evidence="4">Mediator of RNA polymerase II transcription subunit 12</fullName>
    </recommendedName>
    <alternativeName>
        <fullName evidence="11">Mediator complex subunit 12</fullName>
    </alternativeName>
</protein>
<dbReference type="InterPro" id="IPR019035">
    <property type="entry name" value="Mediator_Med12"/>
</dbReference>
<name>A0A9Q9AJQ6_9PEZI</name>
<feature type="region of interest" description="Disordered" evidence="12">
    <location>
        <begin position="1"/>
        <end position="27"/>
    </location>
</feature>
<evidence type="ECO:0000256" key="2">
    <source>
        <dbReference type="ARBA" id="ARBA00010289"/>
    </source>
</evidence>
<dbReference type="Pfam" id="PF09497">
    <property type="entry name" value="Med12"/>
    <property type="match status" value="1"/>
</dbReference>
<gene>
    <name evidence="14" type="ORF">Slin15195_G039510</name>
</gene>
<dbReference type="Proteomes" id="UP001056384">
    <property type="component" value="Chromosome 3"/>
</dbReference>
<dbReference type="GO" id="GO:0003712">
    <property type="term" value="F:transcription coregulator activity"/>
    <property type="evidence" value="ECO:0007669"/>
    <property type="project" value="InterPro"/>
</dbReference>
<evidence type="ECO:0000256" key="9">
    <source>
        <dbReference type="ARBA" id="ARBA00023242"/>
    </source>
</evidence>
<keyword evidence="6" id="KW-0805">Transcription regulation</keyword>
<feature type="region of interest" description="Disordered" evidence="12">
    <location>
        <begin position="1368"/>
        <end position="1391"/>
    </location>
</feature>
<dbReference type="SMART" id="SM01281">
    <property type="entry name" value="Med12"/>
    <property type="match status" value="1"/>
</dbReference>
<dbReference type="PANTHER" id="PTHR46567">
    <property type="entry name" value="MEDIATOR OF RNA POLYMERASE II TRANSCRIPTION SUBUNIT 12"/>
    <property type="match status" value="1"/>
</dbReference>
<accession>A0A9Q9AJQ6</accession>
<dbReference type="EMBL" id="CP099420">
    <property type="protein sequence ID" value="USW50632.1"/>
    <property type="molecule type" value="Genomic_DNA"/>
</dbReference>
<keyword evidence="8" id="KW-0804">Transcription</keyword>
<keyword evidence="5" id="KW-0678">Repressor</keyword>
<evidence type="ECO:0000256" key="8">
    <source>
        <dbReference type="ARBA" id="ARBA00023163"/>
    </source>
</evidence>
<evidence type="ECO:0000256" key="6">
    <source>
        <dbReference type="ARBA" id="ARBA00023015"/>
    </source>
</evidence>
<comment type="function">
    <text evidence="10">Component of the SRB8-11 complex. The SRB8-11 complex is a regulatory module of the Mediator complex which is itself involved in regulation of basal and activated RNA polymerase II-dependent transcription. The SRB8-11 complex may be involved in the transcriptional repression of a subset of genes regulated by Mediator. It may inhibit the association of the Mediator complex with RNA polymerase II to form the holoenzyme complex.</text>
</comment>
<evidence type="ECO:0000256" key="1">
    <source>
        <dbReference type="ARBA" id="ARBA00004123"/>
    </source>
</evidence>
<dbReference type="InterPro" id="IPR057344">
    <property type="entry name" value="ARM_SRB8"/>
</dbReference>
<reference evidence="14" key="1">
    <citation type="submission" date="2022-06" db="EMBL/GenBank/DDBJ databases">
        <title>Complete genome sequences of two strains of the flax pathogen Septoria linicola.</title>
        <authorList>
            <person name="Lapalu N."/>
            <person name="Simon A."/>
            <person name="Demenou B."/>
            <person name="Paumier D."/>
            <person name="Guillot M.-P."/>
            <person name="Gout L."/>
            <person name="Valade R."/>
        </authorList>
    </citation>
    <scope>NUCLEOTIDE SEQUENCE</scope>
    <source>
        <strain evidence="14">SE15195</strain>
    </source>
</reference>
<comment type="similarity">
    <text evidence="2">Belongs to the Mediator complex subunit 12 family.</text>
</comment>
<proteinExistence type="inferred from homology"/>
<comment type="subunit">
    <text evidence="3">Component of the SRB8-11 complex, which itself associates with the Mediator complex.</text>
</comment>
<keyword evidence="7" id="KW-0010">Activator</keyword>
<sequence length="1445" mass="157003">MDYGHRVLGGGTGQRPLPPQRAVSGSYALQQGLKRPAVPSRLNNVRSVSQPGSYVDLTSDAVHGRNAAAFTQNGGKIYTSPNVIDLSDENDERPSKRAKTGSHMGEPKERSAQDSVHQRLPGSPLPSPAAPRLPATYGRSRRPAVHRLARKANGLEPPVCATRLPAPKLVADFGPWSGQHPEDVMTEGVVKGGYYDKPPGPNSTETNSAKPTIWPNLSAKNNMGLQTLSYLFTSVIEKRQALGKCTAPSTFKPPPRVTVTDTKREAWLRDLANSEVPLRKQSRTIPHGIRGKLLMEQCLSKNIAMPRAVWLAKCVGANELRAFRRKGVSGSAAATGEGKWIREWTVQVEQFLGSVIAMCGQADWQSKMDYAVKLATAFYTERLLERDHYLDWIVSSFAQAAIDKLPIWIIMVQLYWKDITAFGKRGRLLAEAILENLQQLSKIDSRIYDTLKVRLQKLVMIMAVINRGCLIIPRTWLKYQHLLSPKTTTPDGPAQNIMSRNRRLLAPLMKTSQTTRCPLLVLYSLLDAHTFHIDIEKLSSACHSIVSDGNTLIAALLDWSASAFRIGSSRAYLAAKIMTNLHSKGVDTDSAILQYLQSSQSLSVVATDVYRVIAELARDNSFSCGRYMQWLITSGVLSGNNAAGLATGLLTALPTTALPPHLQNTRKTLLCRIPGVNDETAAIAIVSRAIVSGDSAIDTRGQVESLTTAAKYDLATSLVTGVTRRMMEDAVDLQTFCLVREVLEQTRDVRALSVFLHGTMSTSDTAMLATISDTINMHAKSFAALGTLTVMLNQIVEHYRVLRSQQPLDRALILALIALTKPFADKAILQYQHQTIAALPHDLALCEQQNSLAVCSPASDSLISMQAGSLDSDQEIDAVFASGNTMDEQLMQRVFARIVQRAGKPRDTTTQTTSRLCAWLTQLRVIDATNFEALARTYIQACMRSSGATTAALSVVSALVASGCVELDTIVSLAQAIKTSASACFAVQMLTSSLTKDTGLGLSEAYRFRVVQQRVCNYSADSITTLLIVAMEDPKFPADESGLVELLLEYSTSKYQACLRALVTAPSSTTFFANCSRLMTTIMTIATGSSAADKSITPKNIVAMADPISIVQCTAALSFLARVEATNGVNNDKTLHAAILDAITSGSDVWPQLLESGGRGTVRSIYQWAKDQLLDFITSSGSPNNDDEAQAWRYLDILCVAHHAVKDDGDAQVMASLTEKLKVICERLGEAPIGSQNKQQLTALRILLRLAVLYTPRTIAEDESIKSSLHNFLETLCVLLGRPGLQCHQDILEYIHDVACVLADSLPNEYLATLSAVMARNGICDSRLCFILGTTSNPDAWLALVSYPQPQASGGTAQAKALLQRAAQQQQQAQAAGRPGPMSGSSGSAVLQRAMSLRAGQQPQGDPKVVPYMLRRWELMSDATPSMGDNDTSLSLGLFGARKVS</sequence>
<evidence type="ECO:0000313" key="15">
    <source>
        <dbReference type="Proteomes" id="UP001056384"/>
    </source>
</evidence>
<feature type="compositionally biased region" description="Low complexity" evidence="12">
    <location>
        <begin position="1368"/>
        <end position="1389"/>
    </location>
</feature>
<evidence type="ECO:0000256" key="12">
    <source>
        <dbReference type="SAM" id="MobiDB-lite"/>
    </source>
</evidence>
<evidence type="ECO:0000256" key="4">
    <source>
        <dbReference type="ARBA" id="ARBA00019622"/>
    </source>
</evidence>
<dbReference type="PANTHER" id="PTHR46567:SF1">
    <property type="entry name" value="MEDIATOR OF RNA POLYMERASE II TRANSCRIPTION SUBUNIT 12"/>
    <property type="match status" value="1"/>
</dbReference>
<feature type="region of interest" description="Disordered" evidence="12">
    <location>
        <begin position="73"/>
        <end position="144"/>
    </location>
</feature>
<evidence type="ECO:0000256" key="11">
    <source>
        <dbReference type="ARBA" id="ARBA00032010"/>
    </source>
</evidence>
<feature type="domain" description="Mediator complex subunit Med12" evidence="13">
    <location>
        <begin position="250"/>
        <end position="313"/>
    </location>
</feature>
<evidence type="ECO:0000256" key="10">
    <source>
        <dbReference type="ARBA" id="ARBA00025661"/>
    </source>
</evidence>
<evidence type="ECO:0000259" key="13">
    <source>
        <dbReference type="SMART" id="SM01281"/>
    </source>
</evidence>
<feature type="compositionally biased region" description="Polar residues" evidence="12">
    <location>
        <begin position="73"/>
        <end position="82"/>
    </location>
</feature>
<evidence type="ECO:0000313" key="14">
    <source>
        <dbReference type="EMBL" id="USW50632.1"/>
    </source>
</evidence>
<organism evidence="14 15">
    <name type="scientific">Septoria linicola</name>
    <dbReference type="NCBI Taxonomy" id="215465"/>
    <lineage>
        <taxon>Eukaryota</taxon>
        <taxon>Fungi</taxon>
        <taxon>Dikarya</taxon>
        <taxon>Ascomycota</taxon>
        <taxon>Pezizomycotina</taxon>
        <taxon>Dothideomycetes</taxon>
        <taxon>Dothideomycetidae</taxon>
        <taxon>Mycosphaerellales</taxon>
        <taxon>Mycosphaerellaceae</taxon>
        <taxon>Septoria</taxon>
    </lineage>
</organism>
<evidence type="ECO:0000256" key="7">
    <source>
        <dbReference type="ARBA" id="ARBA00023159"/>
    </source>
</evidence>
<dbReference type="GO" id="GO:0006357">
    <property type="term" value="P:regulation of transcription by RNA polymerase II"/>
    <property type="evidence" value="ECO:0007669"/>
    <property type="project" value="InterPro"/>
</dbReference>
<dbReference type="GO" id="GO:0016592">
    <property type="term" value="C:mediator complex"/>
    <property type="evidence" value="ECO:0007669"/>
    <property type="project" value="InterPro"/>
</dbReference>
<evidence type="ECO:0000256" key="5">
    <source>
        <dbReference type="ARBA" id="ARBA00022491"/>
    </source>
</evidence>
<comment type="subcellular location">
    <subcellularLocation>
        <location evidence="1">Nucleus</location>
    </subcellularLocation>
</comment>